<accession>A0AAJ6B781</accession>
<dbReference type="AlphaFoldDB" id="A0AAJ6B781"/>
<protein>
    <submittedName>
        <fullName evidence="1">Uncharacterized protein</fullName>
    </submittedName>
</protein>
<evidence type="ECO:0000313" key="2">
    <source>
        <dbReference type="Proteomes" id="UP001214530"/>
    </source>
</evidence>
<organism evidence="1 2">
    <name type="scientific">Candidatus Pedobacter colombiensis</name>
    <dbReference type="NCBI Taxonomy" id="3121371"/>
    <lineage>
        <taxon>Bacteria</taxon>
        <taxon>Pseudomonadati</taxon>
        <taxon>Bacteroidota</taxon>
        <taxon>Sphingobacteriia</taxon>
        <taxon>Sphingobacteriales</taxon>
        <taxon>Sphingobacteriaceae</taxon>
        <taxon>Pedobacter</taxon>
    </lineage>
</organism>
<sequence>MRGYFYKIGKGLDKDPEIEEDAIIKTDGLDLDIPLQSYEPELILDHYKKGLFKKIVIVSNKSIVQFYISKYQTKMIFTLTKEKGRWFIDTIDYYD</sequence>
<reference evidence="1" key="1">
    <citation type="submission" date="2023-03" db="EMBL/GenBank/DDBJ databases">
        <title>Andean soil-derived lignocellulolytic bacterial consortium as a source of novel taxa and putative plastic-active enzymes.</title>
        <authorList>
            <person name="Diaz-Garcia L."/>
            <person name="Chuvochina M."/>
            <person name="Feuerriegel G."/>
            <person name="Bunk B."/>
            <person name="Sproer C."/>
            <person name="Streit W.R."/>
            <person name="Rodriguez L.M."/>
            <person name="Overmann J."/>
            <person name="Jimenez D.J."/>
        </authorList>
    </citation>
    <scope>NUCLEOTIDE SEQUENCE</scope>
    <source>
        <strain evidence="1">MAG 3858</strain>
    </source>
</reference>
<dbReference type="Proteomes" id="UP001214530">
    <property type="component" value="Chromosome"/>
</dbReference>
<gene>
    <name evidence="1" type="ORF">P0Y49_13395</name>
</gene>
<dbReference type="EMBL" id="CP119313">
    <property type="protein sequence ID" value="WEK17793.1"/>
    <property type="molecule type" value="Genomic_DNA"/>
</dbReference>
<name>A0AAJ6B781_9SPHI</name>
<proteinExistence type="predicted"/>
<evidence type="ECO:0000313" key="1">
    <source>
        <dbReference type="EMBL" id="WEK17793.1"/>
    </source>
</evidence>